<feature type="region of interest" description="Disordered" evidence="1">
    <location>
        <begin position="141"/>
        <end position="170"/>
    </location>
</feature>
<organism evidence="3 4">
    <name type="scientific">Macrophomina phaseolina</name>
    <dbReference type="NCBI Taxonomy" id="35725"/>
    <lineage>
        <taxon>Eukaryota</taxon>
        <taxon>Fungi</taxon>
        <taxon>Dikarya</taxon>
        <taxon>Ascomycota</taxon>
        <taxon>Pezizomycotina</taxon>
        <taxon>Dothideomycetes</taxon>
        <taxon>Dothideomycetes incertae sedis</taxon>
        <taxon>Botryosphaeriales</taxon>
        <taxon>Botryosphaeriaceae</taxon>
        <taxon>Macrophomina</taxon>
    </lineage>
</organism>
<reference evidence="3 4" key="1">
    <citation type="journal article" date="2021" name="Nat. Commun.">
        <title>Genetic determinants of endophytism in the Arabidopsis root mycobiome.</title>
        <authorList>
            <person name="Mesny F."/>
            <person name="Miyauchi S."/>
            <person name="Thiergart T."/>
            <person name="Pickel B."/>
            <person name="Atanasova L."/>
            <person name="Karlsson M."/>
            <person name="Huettel B."/>
            <person name="Barry K.W."/>
            <person name="Haridas S."/>
            <person name="Chen C."/>
            <person name="Bauer D."/>
            <person name="Andreopoulos W."/>
            <person name="Pangilinan J."/>
            <person name="LaButti K."/>
            <person name="Riley R."/>
            <person name="Lipzen A."/>
            <person name="Clum A."/>
            <person name="Drula E."/>
            <person name="Henrissat B."/>
            <person name="Kohler A."/>
            <person name="Grigoriev I.V."/>
            <person name="Martin F.M."/>
            <person name="Hacquard S."/>
        </authorList>
    </citation>
    <scope>NUCLEOTIDE SEQUENCE [LARGE SCALE GENOMIC DNA]</scope>
    <source>
        <strain evidence="3 4">MPI-SDFR-AT-0080</strain>
    </source>
</reference>
<keyword evidence="2" id="KW-1133">Transmembrane helix</keyword>
<feature type="compositionally biased region" description="Basic and acidic residues" evidence="1">
    <location>
        <begin position="154"/>
        <end position="166"/>
    </location>
</feature>
<name>A0ABQ8GUP4_9PEZI</name>
<gene>
    <name evidence="3" type="ORF">B0J12DRAFT_20729</name>
</gene>
<accession>A0ABQ8GUP4</accession>
<evidence type="ECO:0000313" key="3">
    <source>
        <dbReference type="EMBL" id="KAH7064971.1"/>
    </source>
</evidence>
<proteinExistence type="predicted"/>
<feature type="region of interest" description="Disordered" evidence="1">
    <location>
        <begin position="1"/>
        <end position="42"/>
    </location>
</feature>
<protein>
    <submittedName>
        <fullName evidence="3">Uncharacterized protein</fullName>
    </submittedName>
</protein>
<feature type="transmembrane region" description="Helical" evidence="2">
    <location>
        <begin position="49"/>
        <end position="73"/>
    </location>
</feature>
<comment type="caution">
    <text evidence="3">The sequence shown here is derived from an EMBL/GenBank/DDBJ whole genome shotgun (WGS) entry which is preliminary data.</text>
</comment>
<feature type="region of interest" description="Disordered" evidence="1">
    <location>
        <begin position="81"/>
        <end position="117"/>
    </location>
</feature>
<dbReference type="EMBL" id="JAGTJR010000001">
    <property type="protein sequence ID" value="KAH7064971.1"/>
    <property type="molecule type" value="Genomic_DNA"/>
</dbReference>
<evidence type="ECO:0000256" key="1">
    <source>
        <dbReference type="SAM" id="MobiDB-lite"/>
    </source>
</evidence>
<feature type="compositionally biased region" description="Polar residues" evidence="1">
    <location>
        <begin position="1"/>
        <end position="41"/>
    </location>
</feature>
<evidence type="ECO:0000256" key="2">
    <source>
        <dbReference type="SAM" id="Phobius"/>
    </source>
</evidence>
<keyword evidence="2" id="KW-0812">Transmembrane</keyword>
<keyword evidence="4" id="KW-1185">Reference proteome</keyword>
<evidence type="ECO:0000313" key="4">
    <source>
        <dbReference type="Proteomes" id="UP000774617"/>
    </source>
</evidence>
<sequence>MAATDVSRSTTLATQATSSGGRGTASPTTASDPDSNGQRTIDSGISGGAVAGAVIGTAAGVALLTIALTFWLARRGVRKRGLQRRRRRSSDGLVKRSGTGASAGRRRSGWQEHLPQSLDDQTVRRRVKAVLDQAAVHVENNFSEAEAEAESQMEAERERERQREDALSAFESPHLPAPLAALIGQTRRPTLLIKHALAYSLLVASDRVLLPPTLTELPRVVEQRPDRPRSASQALSHWRWLTAYLYPAPSADPAFQAHRNASIQRQVDLFARAFSPWLAANPSPDRRANLVAIFEAAADVSYMLFSQPSALEYDWAARPDGSSVILPGLLKVTDEYGTPLPYAHVLLQPSLVRSL</sequence>
<dbReference type="Proteomes" id="UP000774617">
    <property type="component" value="Unassembled WGS sequence"/>
</dbReference>
<keyword evidence="2" id="KW-0472">Membrane</keyword>